<reference evidence="1 2" key="1">
    <citation type="submission" date="2019-05" db="EMBL/GenBank/DDBJ databases">
        <title>Burkholderia sp. DHOD12, isolated from subtropical forest soil.</title>
        <authorList>
            <person name="Gao Z.-H."/>
            <person name="Qiu L.-H."/>
        </authorList>
    </citation>
    <scope>NUCLEOTIDE SEQUENCE [LARGE SCALE GENOMIC DNA]</scope>
    <source>
        <strain evidence="1 2">DHOD12</strain>
    </source>
</reference>
<dbReference type="OrthoDB" id="9155176at2"/>
<keyword evidence="2" id="KW-1185">Reference proteome</keyword>
<gene>
    <name evidence="1" type="ORF">FAZ95_33185</name>
</gene>
<name>A0A4P8IZF3_9BURK</name>
<accession>A0A4P8IZF3</accession>
<dbReference type="EMBL" id="CP040078">
    <property type="protein sequence ID" value="QCP53856.1"/>
    <property type="molecule type" value="Genomic_DNA"/>
</dbReference>
<evidence type="ECO:0000313" key="2">
    <source>
        <dbReference type="Proteomes" id="UP000298656"/>
    </source>
</evidence>
<protein>
    <submittedName>
        <fullName evidence="1">Uncharacterized protein</fullName>
    </submittedName>
</protein>
<dbReference type="RefSeq" id="WP_137336625.1">
    <property type="nucleotide sequence ID" value="NZ_CP040078.1"/>
</dbReference>
<organism evidence="1 2">
    <name type="scientific">Trinickia violacea</name>
    <dbReference type="NCBI Taxonomy" id="2571746"/>
    <lineage>
        <taxon>Bacteria</taxon>
        <taxon>Pseudomonadati</taxon>
        <taxon>Pseudomonadota</taxon>
        <taxon>Betaproteobacteria</taxon>
        <taxon>Burkholderiales</taxon>
        <taxon>Burkholderiaceae</taxon>
        <taxon>Trinickia</taxon>
    </lineage>
</organism>
<proteinExistence type="predicted"/>
<dbReference type="AlphaFoldDB" id="A0A4P8IZF3"/>
<dbReference type="KEGG" id="tvl:FAZ95_33185"/>
<sequence length="94" mass="10785">MIRKTLNASRLQDEVSRRIHRIHEIVEDGVKIRVPQPQKQEPDKTGCNWTMKHFGNAIGYERVVAEVLDAVRAEYNLSEDTKDIHSLFADPEGS</sequence>
<evidence type="ECO:0000313" key="1">
    <source>
        <dbReference type="EMBL" id="QCP53856.1"/>
    </source>
</evidence>
<dbReference type="Proteomes" id="UP000298656">
    <property type="component" value="Chromosome 2"/>
</dbReference>